<dbReference type="Proteomes" id="UP000001019">
    <property type="component" value="Chromosome"/>
</dbReference>
<evidence type="ECO:0000256" key="1">
    <source>
        <dbReference type="ARBA" id="ARBA00022679"/>
    </source>
</evidence>
<dbReference type="DNASU" id="1146025"/>
<reference evidence="5" key="4">
    <citation type="submission" date="2016-05" db="EMBL/GenBank/DDBJ databases">
        <title>Reannotation of Yersinia pestis strain 91001 based on omics data.</title>
        <authorList>
            <person name="Yiqing M."/>
        </authorList>
    </citation>
    <scope>NUCLEOTIDE SEQUENCE</scope>
    <source>
        <strain evidence="5">91001</strain>
    </source>
</reference>
<dbReference type="EMBL" id="AE009952">
    <property type="protein sequence ID" value="AAM84658.1"/>
    <property type="molecule type" value="Genomic_DNA"/>
</dbReference>
<dbReference type="PANTHER" id="PTHR46401:SF2">
    <property type="entry name" value="GLYCOSYLTRANSFERASE WBBK-RELATED"/>
    <property type="match status" value="1"/>
</dbReference>
<evidence type="ECO:0000313" key="6">
    <source>
        <dbReference type="Proteomes" id="UP000001019"/>
    </source>
</evidence>
<feature type="domain" description="Glycosyltransferase subfamily 4-like N-terminal" evidence="3">
    <location>
        <begin position="66"/>
        <end position="168"/>
    </location>
</feature>
<dbReference type="Pfam" id="PF13439">
    <property type="entry name" value="Glyco_transf_4"/>
    <property type="match status" value="1"/>
</dbReference>
<dbReference type="Proteomes" id="UP000002490">
    <property type="component" value="Chromosome"/>
</dbReference>
<reference evidence="5" key="2">
    <citation type="submission" date="2003-04" db="EMBL/GenBank/DDBJ databases">
        <authorList>
            <person name="Song Y."/>
            <person name="Tong Z."/>
            <person name="Wang L."/>
            <person name="Han Y."/>
            <person name="Zhang J."/>
            <person name="Pei D."/>
            <person name="Wang J."/>
            <person name="Zhou D."/>
            <person name="Han Y."/>
            <person name="Pang X."/>
            <person name="Zhai J."/>
            <person name="Chen F."/>
            <person name="Qin H."/>
            <person name="Wang J."/>
            <person name="Li S."/>
            <person name="Guo Z."/>
            <person name="Ye C."/>
            <person name="Du Z."/>
            <person name="Lin W."/>
            <person name="Wang J."/>
            <person name="Yu J."/>
            <person name="Yang H."/>
            <person name="Wang J."/>
            <person name="Huang P."/>
            <person name="Yang R."/>
        </authorList>
    </citation>
    <scope>NUCLEOTIDE SEQUENCE</scope>
    <source>
        <strain evidence="5">91001</strain>
    </source>
</reference>
<evidence type="ECO:0000313" key="5">
    <source>
        <dbReference type="EMBL" id="AAS61086.1"/>
    </source>
</evidence>
<dbReference type="GO" id="GO:0016757">
    <property type="term" value="F:glycosyltransferase activity"/>
    <property type="evidence" value="ECO:0007669"/>
    <property type="project" value="UniProtKB-KW"/>
</dbReference>
<dbReference type="KEGG" id="ypk:y1078"/>
<dbReference type="InterPro" id="IPR001296">
    <property type="entry name" value="Glyco_trans_1"/>
</dbReference>
<dbReference type="EMBL" id="AE017042">
    <property type="protein sequence ID" value="AAS61086.1"/>
    <property type="molecule type" value="Genomic_DNA"/>
</dbReference>
<dbReference type="CDD" id="cd03809">
    <property type="entry name" value="GT4_MtfB-like"/>
    <property type="match status" value="1"/>
</dbReference>
<evidence type="ECO:0000313" key="7">
    <source>
        <dbReference type="Proteomes" id="UP000002490"/>
    </source>
</evidence>
<dbReference type="HOGENOM" id="CLU_009583_27_0_6"/>
<dbReference type="Pfam" id="PF00534">
    <property type="entry name" value="Glycos_transf_1"/>
    <property type="match status" value="1"/>
</dbReference>
<dbReference type="KEGG" id="ypm:YP_0824"/>
<proteinExistence type="predicted"/>
<reference evidence="6" key="3">
    <citation type="journal article" date="2004" name="DNA Res.">
        <title>Complete genome sequence of Yersinia pestis strain 91001, an isolate avirulent to humans.</title>
        <authorList>
            <person name="Song Y."/>
            <person name="Tong Z."/>
            <person name="Wang J."/>
            <person name="Wang L."/>
            <person name="Guo Z."/>
            <person name="Han Y."/>
            <person name="Zhang J."/>
            <person name="Pei D."/>
            <person name="Zhou D."/>
            <person name="Qin H."/>
            <person name="Pang X."/>
            <person name="Han Y."/>
            <person name="Zhai J."/>
            <person name="Li M."/>
            <person name="Cui B."/>
            <person name="Qi Z."/>
            <person name="Jin L."/>
            <person name="Dai R."/>
            <person name="Chen F."/>
            <person name="Li S."/>
            <person name="Ye C."/>
            <person name="Du Z."/>
            <person name="Lin W."/>
            <person name="Wang J."/>
            <person name="Yu J."/>
            <person name="Yang H."/>
            <person name="Wang J."/>
            <person name="Huang P."/>
            <person name="Yang R."/>
        </authorList>
    </citation>
    <scope>NUCLEOTIDE SEQUENCE [LARGE SCALE GENOMIC DNA]</scope>
    <source>
        <strain evidence="6">91001 / Biovar Mediaevalis</strain>
    </source>
</reference>
<keyword evidence="4" id="KW-0328">Glycosyltransferase</keyword>
<reference evidence="4 7" key="1">
    <citation type="journal article" date="2002" name="J. Bacteriol.">
        <title>Genome sequence of Yersinia pestis KIM.</title>
        <authorList>
            <person name="Deng W."/>
            <person name="Burland V."/>
            <person name="Plunkett G.III."/>
            <person name="Boutin A."/>
            <person name="Mayhew G.F."/>
            <person name="Liss P."/>
            <person name="Perna N.T."/>
            <person name="Rose D.J."/>
            <person name="Mau B."/>
            <person name="Zhou S."/>
            <person name="Schwartz D.C."/>
            <person name="Fetherston J.D."/>
            <person name="Lindler L.E."/>
            <person name="Brubaker R.R."/>
            <person name="Plana G.V."/>
            <person name="Straley S.C."/>
            <person name="McDonough K.A."/>
            <person name="Nilles M.L."/>
            <person name="Matson J.S."/>
            <person name="Blattner F.R."/>
            <person name="Perry R.D."/>
        </authorList>
    </citation>
    <scope>NUCLEOTIDE SEQUENCE [LARGE SCALE GENOMIC DNA]</scope>
    <source>
        <strain evidence="4">KIM</strain>
        <strain evidence="7">KIM10+ / Biovar Mediaevalis</strain>
    </source>
</reference>
<accession>Q8D144</accession>
<feature type="domain" description="Glycosyl transferase family 1" evidence="2">
    <location>
        <begin position="177"/>
        <end position="317"/>
    </location>
</feature>
<dbReference type="EnsemblBacteria" id="AAS61086">
    <property type="protein sequence ID" value="AAS61086"/>
    <property type="gene ID" value="YP_0824"/>
</dbReference>
<dbReference type="AlphaFoldDB" id="Q8D144"/>
<sequence length="349" mass="39114">MSINLQVNYRFSMKIIYDGIINSLQNMGGVTVYFSELVSRLPATDFYWYSYADEISGFGVGNVKIKSRLLERYRNFSLDTINYNSLSVFHSSYYRLPDFDIPIVTTVHDFTYEKFVNGPAKWVHSWQKNRAVNNSDLIICVSENTAKDLQMYCSVPSNKIRVIYNGVSDKYHYIKGVKITTNKVIFVGARGGYKNFDIAVKAISKTPHLELSVVGGGAFTSKELSLLNHYLPGRYHGLGRLSDEALNEAYNSAYALLYPSSYEGFGIPILEAMSAGCPVISVNVSSIPEVAGDAAILVQKPTIDELVDGLLAVESERSKLIGYGMKQAAKFSWDKCYQETLDVYKELNK</sequence>
<keyword evidence="1" id="KW-0808">Transferase</keyword>
<dbReference type="SUPFAM" id="SSF53756">
    <property type="entry name" value="UDP-Glycosyltransferase/glycogen phosphorylase"/>
    <property type="match status" value="1"/>
</dbReference>
<dbReference type="PANTHER" id="PTHR46401">
    <property type="entry name" value="GLYCOSYLTRANSFERASE WBBK-RELATED"/>
    <property type="match status" value="1"/>
</dbReference>
<dbReference type="InterPro" id="IPR028098">
    <property type="entry name" value="Glyco_trans_4-like_N"/>
</dbReference>
<evidence type="ECO:0000259" key="3">
    <source>
        <dbReference type="Pfam" id="PF13439"/>
    </source>
</evidence>
<evidence type="ECO:0000259" key="2">
    <source>
        <dbReference type="Pfam" id="PF00534"/>
    </source>
</evidence>
<name>Q8D144_YERPE</name>
<organism evidence="4 7">
    <name type="scientific">Yersinia pestis</name>
    <dbReference type="NCBI Taxonomy" id="632"/>
    <lineage>
        <taxon>Bacteria</taxon>
        <taxon>Pseudomonadati</taxon>
        <taxon>Pseudomonadota</taxon>
        <taxon>Gammaproteobacteria</taxon>
        <taxon>Enterobacterales</taxon>
        <taxon>Yersiniaceae</taxon>
        <taxon>Yersinia</taxon>
    </lineage>
</organism>
<accession>Q74WN4</accession>
<gene>
    <name evidence="5" type="primary">wbyK</name>
    <name evidence="4" type="ordered locus">y1078</name>
    <name evidence="5" type="ordered locus">YP_0824</name>
</gene>
<protein>
    <submittedName>
        <fullName evidence="4 5">Mannosyltransferase</fullName>
    </submittedName>
</protein>
<evidence type="ECO:0000313" key="4">
    <source>
        <dbReference type="EMBL" id="AAM84658.1"/>
    </source>
</evidence>
<dbReference type="Gene3D" id="3.40.50.2000">
    <property type="entry name" value="Glycogen Phosphorylase B"/>
    <property type="match status" value="2"/>
</dbReference>